<reference evidence="6" key="2">
    <citation type="journal article" date="2023" name="Microbiol Resour">
        <title>Decontamination and Annotation of the Draft Genome Sequence of the Oomycete Lagenidium giganteum ARSEF 373.</title>
        <authorList>
            <person name="Morgan W.R."/>
            <person name="Tartar A."/>
        </authorList>
    </citation>
    <scope>NUCLEOTIDE SEQUENCE</scope>
    <source>
        <strain evidence="6">ARSEF 373</strain>
    </source>
</reference>
<gene>
    <name evidence="6" type="ORF">N0F65_006989</name>
</gene>
<reference evidence="6" key="1">
    <citation type="submission" date="2022-11" db="EMBL/GenBank/DDBJ databases">
        <authorList>
            <person name="Morgan W.R."/>
            <person name="Tartar A."/>
        </authorList>
    </citation>
    <scope>NUCLEOTIDE SEQUENCE</scope>
    <source>
        <strain evidence="6">ARSEF 373</strain>
    </source>
</reference>
<evidence type="ECO:0000256" key="4">
    <source>
        <dbReference type="SAM" id="SignalP"/>
    </source>
</evidence>
<evidence type="ECO:0000256" key="1">
    <source>
        <dbReference type="ARBA" id="ARBA00022801"/>
    </source>
</evidence>
<dbReference type="PANTHER" id="PTHR10340:SF57">
    <property type="entry name" value="METALLOPHOS DOMAIN-CONTAINING PROTEIN"/>
    <property type="match status" value="1"/>
</dbReference>
<dbReference type="PANTHER" id="PTHR10340">
    <property type="entry name" value="SPHINGOMYELIN PHOSPHODIESTERASE"/>
    <property type="match status" value="1"/>
</dbReference>
<protein>
    <recommendedName>
        <fullName evidence="5">Calcineurin-like phosphoesterase domain-containing protein</fullName>
    </recommendedName>
</protein>
<dbReference type="EMBL" id="DAKRPA010000004">
    <property type="protein sequence ID" value="DBA04987.1"/>
    <property type="molecule type" value="Genomic_DNA"/>
</dbReference>
<dbReference type="Gene3D" id="3.60.21.10">
    <property type="match status" value="1"/>
</dbReference>
<keyword evidence="3" id="KW-1133">Transmembrane helix</keyword>
<keyword evidence="2" id="KW-0325">Glycoprotein</keyword>
<sequence length="519" mass="57182">MHRATTAVATALLLGQALLVDNAQAGNAFATFESASTSSSGSRIKKILHLSDVHLNVSLDDAESATFPIKYYEDAPINLLNAALVYARQVLPDPDFFLYTGDHVVHGAFTDDFIAHVVEKNVETLEKYYPPGQAGQLEVTAIIGNADGNPDYHMDVTDPATQVNPSIELISGVWNKSLSAANFDTFNRRGYLQYLLDDKLAVLTLNTVPYSPSHVPDTSGVEDPFGQFQWLNDTLANLRAEGKFVYITGHIPPMVDSYGGNPQWHVHYLNKYKAIVLQYPDVIKAQIFGHVHSVEFRVPQPSDAVNGLELVPLFVTGSISPLFGNNPSFTVWEFDDTTYDLLDFTIYGTNISTVDQKLDWKPLFCASTEYGVKSLSTASMRDYFSRMESDPALLDAYYWDTKARSYKAKPCTTLECRSKLLCTTSWWACKEDFLACAAQEQTKLTAVDPMAAPPATRVLTATTPLLSSSDVFKVIGVTLVGTVALVASVLIVARALQRGGVLKTPADREREFEDVFPML</sequence>
<evidence type="ECO:0000256" key="3">
    <source>
        <dbReference type="SAM" id="Phobius"/>
    </source>
</evidence>
<dbReference type="Pfam" id="PF00149">
    <property type="entry name" value="Metallophos"/>
    <property type="match status" value="1"/>
</dbReference>
<evidence type="ECO:0000256" key="2">
    <source>
        <dbReference type="ARBA" id="ARBA00023180"/>
    </source>
</evidence>
<dbReference type="SUPFAM" id="SSF56300">
    <property type="entry name" value="Metallo-dependent phosphatases"/>
    <property type="match status" value="1"/>
</dbReference>
<evidence type="ECO:0000259" key="5">
    <source>
        <dbReference type="Pfam" id="PF00149"/>
    </source>
</evidence>
<accession>A0AAV2ZEA0</accession>
<organism evidence="6 7">
    <name type="scientific">Lagenidium giganteum</name>
    <dbReference type="NCBI Taxonomy" id="4803"/>
    <lineage>
        <taxon>Eukaryota</taxon>
        <taxon>Sar</taxon>
        <taxon>Stramenopiles</taxon>
        <taxon>Oomycota</taxon>
        <taxon>Peronosporomycetes</taxon>
        <taxon>Pythiales</taxon>
        <taxon>Pythiaceae</taxon>
    </lineage>
</organism>
<dbReference type="InterPro" id="IPR029052">
    <property type="entry name" value="Metallo-depent_PP-like"/>
</dbReference>
<evidence type="ECO:0000313" key="6">
    <source>
        <dbReference type="EMBL" id="DBA04987.1"/>
    </source>
</evidence>
<dbReference type="AlphaFoldDB" id="A0AAV2ZEA0"/>
<dbReference type="GO" id="GO:0016787">
    <property type="term" value="F:hydrolase activity"/>
    <property type="evidence" value="ECO:0007669"/>
    <property type="project" value="UniProtKB-KW"/>
</dbReference>
<proteinExistence type="predicted"/>
<dbReference type="Proteomes" id="UP001146120">
    <property type="component" value="Unassembled WGS sequence"/>
</dbReference>
<keyword evidence="7" id="KW-1185">Reference proteome</keyword>
<feature type="chain" id="PRO_5043977075" description="Calcineurin-like phosphoesterase domain-containing protein" evidence="4">
    <location>
        <begin position="26"/>
        <end position="519"/>
    </location>
</feature>
<feature type="transmembrane region" description="Helical" evidence="3">
    <location>
        <begin position="471"/>
        <end position="493"/>
    </location>
</feature>
<keyword evidence="4" id="KW-0732">Signal</keyword>
<comment type="caution">
    <text evidence="6">The sequence shown here is derived from an EMBL/GenBank/DDBJ whole genome shotgun (WGS) entry which is preliminary data.</text>
</comment>
<feature type="signal peptide" evidence="4">
    <location>
        <begin position="1"/>
        <end position="25"/>
    </location>
</feature>
<evidence type="ECO:0000313" key="7">
    <source>
        <dbReference type="Proteomes" id="UP001146120"/>
    </source>
</evidence>
<feature type="domain" description="Calcineurin-like phosphoesterase" evidence="5">
    <location>
        <begin position="46"/>
        <end position="293"/>
    </location>
</feature>
<dbReference type="InterPro" id="IPR004843">
    <property type="entry name" value="Calcineurin-like_PHP"/>
</dbReference>
<keyword evidence="3" id="KW-0472">Membrane</keyword>
<keyword evidence="3" id="KW-0812">Transmembrane</keyword>
<keyword evidence="1" id="KW-0378">Hydrolase</keyword>
<name>A0AAV2ZEA0_9STRA</name>